<name>A0A9P6HF23_9AGAM</name>
<dbReference type="OrthoDB" id="10633717at2759"/>
<keyword evidence="1" id="KW-0472">Membrane</keyword>
<accession>A0A9P6HF23</accession>
<dbReference type="Proteomes" id="UP000736335">
    <property type="component" value="Unassembled WGS sequence"/>
</dbReference>
<comment type="caution">
    <text evidence="2">The sequence shown here is derived from an EMBL/GenBank/DDBJ whole genome shotgun (WGS) entry which is preliminary data.</text>
</comment>
<gene>
    <name evidence="2" type="ORF">BJ322DRAFT_828980</name>
</gene>
<evidence type="ECO:0000313" key="2">
    <source>
        <dbReference type="EMBL" id="KAF9785416.1"/>
    </source>
</evidence>
<reference evidence="2" key="2">
    <citation type="submission" date="2020-11" db="EMBL/GenBank/DDBJ databases">
        <authorList>
            <consortium name="DOE Joint Genome Institute"/>
            <person name="Kuo A."/>
            <person name="Miyauchi S."/>
            <person name="Kiss E."/>
            <person name="Drula E."/>
            <person name="Kohler A."/>
            <person name="Sanchez-Garcia M."/>
            <person name="Andreopoulos B."/>
            <person name="Barry K.W."/>
            <person name="Bonito G."/>
            <person name="Buee M."/>
            <person name="Carver A."/>
            <person name="Chen C."/>
            <person name="Cichocki N."/>
            <person name="Clum A."/>
            <person name="Culley D."/>
            <person name="Crous P.W."/>
            <person name="Fauchery L."/>
            <person name="Girlanda M."/>
            <person name="Hayes R."/>
            <person name="Keri Z."/>
            <person name="Labutti K."/>
            <person name="Lipzen A."/>
            <person name="Lombard V."/>
            <person name="Magnuson J."/>
            <person name="Maillard F."/>
            <person name="Morin E."/>
            <person name="Murat C."/>
            <person name="Nolan M."/>
            <person name="Ohm R."/>
            <person name="Pangilinan J."/>
            <person name="Pereira M."/>
            <person name="Perotto S."/>
            <person name="Peter M."/>
            <person name="Riley R."/>
            <person name="Sitrit Y."/>
            <person name="Stielow B."/>
            <person name="Szollosi G."/>
            <person name="Zifcakova L."/>
            <person name="Stursova M."/>
            <person name="Spatafora J.W."/>
            <person name="Tedersoo L."/>
            <person name="Vaario L.-M."/>
            <person name="Yamada A."/>
            <person name="Yan M."/>
            <person name="Wang P."/>
            <person name="Xu J."/>
            <person name="Bruns T."/>
            <person name="Baldrian P."/>
            <person name="Vilgalys R."/>
            <person name="Henrissat B."/>
            <person name="Grigoriev I.V."/>
            <person name="Hibbett D."/>
            <person name="Nagy L.G."/>
            <person name="Martin F.M."/>
        </authorList>
    </citation>
    <scope>NUCLEOTIDE SEQUENCE</scope>
    <source>
        <strain evidence="2">UH-Tt-Lm1</strain>
    </source>
</reference>
<keyword evidence="1" id="KW-1133">Transmembrane helix</keyword>
<reference evidence="2" key="1">
    <citation type="journal article" date="2020" name="Nat. Commun.">
        <title>Large-scale genome sequencing of mycorrhizal fungi provides insights into the early evolution of symbiotic traits.</title>
        <authorList>
            <person name="Miyauchi S."/>
            <person name="Kiss E."/>
            <person name="Kuo A."/>
            <person name="Drula E."/>
            <person name="Kohler A."/>
            <person name="Sanchez-Garcia M."/>
            <person name="Morin E."/>
            <person name="Andreopoulos B."/>
            <person name="Barry K.W."/>
            <person name="Bonito G."/>
            <person name="Buee M."/>
            <person name="Carver A."/>
            <person name="Chen C."/>
            <person name="Cichocki N."/>
            <person name="Clum A."/>
            <person name="Culley D."/>
            <person name="Crous P.W."/>
            <person name="Fauchery L."/>
            <person name="Girlanda M."/>
            <person name="Hayes R.D."/>
            <person name="Keri Z."/>
            <person name="LaButti K."/>
            <person name="Lipzen A."/>
            <person name="Lombard V."/>
            <person name="Magnuson J."/>
            <person name="Maillard F."/>
            <person name="Murat C."/>
            <person name="Nolan M."/>
            <person name="Ohm R.A."/>
            <person name="Pangilinan J."/>
            <person name="Pereira M.F."/>
            <person name="Perotto S."/>
            <person name="Peter M."/>
            <person name="Pfister S."/>
            <person name="Riley R."/>
            <person name="Sitrit Y."/>
            <person name="Stielow J.B."/>
            <person name="Szollosi G."/>
            <person name="Zifcakova L."/>
            <person name="Stursova M."/>
            <person name="Spatafora J.W."/>
            <person name="Tedersoo L."/>
            <person name="Vaario L.M."/>
            <person name="Yamada A."/>
            <person name="Yan M."/>
            <person name="Wang P."/>
            <person name="Xu J."/>
            <person name="Bruns T."/>
            <person name="Baldrian P."/>
            <person name="Vilgalys R."/>
            <person name="Dunand C."/>
            <person name="Henrissat B."/>
            <person name="Grigoriev I.V."/>
            <person name="Hibbett D."/>
            <person name="Nagy L.G."/>
            <person name="Martin F.M."/>
        </authorList>
    </citation>
    <scope>NUCLEOTIDE SEQUENCE</scope>
    <source>
        <strain evidence="2">UH-Tt-Lm1</strain>
    </source>
</reference>
<keyword evidence="3" id="KW-1185">Reference proteome</keyword>
<evidence type="ECO:0000256" key="1">
    <source>
        <dbReference type="SAM" id="Phobius"/>
    </source>
</evidence>
<sequence>MSPTSNAVPFIPAFAAMVSPLGRVNELSIQLILIGIFTISIYAALPPTNLSSSYPNSGNYHLEQPPLRDHVLVFGIASLTLVVLISRICRLSEPQTTSPLSFSSTVRAFFSPIDIHTRNLADGSVGFVNGPSYST</sequence>
<protein>
    <submittedName>
        <fullName evidence="2">Uncharacterized protein</fullName>
    </submittedName>
</protein>
<dbReference type="AlphaFoldDB" id="A0A9P6HF23"/>
<dbReference type="EMBL" id="WIUZ02000007">
    <property type="protein sequence ID" value="KAF9785416.1"/>
    <property type="molecule type" value="Genomic_DNA"/>
</dbReference>
<proteinExistence type="predicted"/>
<organism evidence="2 3">
    <name type="scientific">Thelephora terrestris</name>
    <dbReference type="NCBI Taxonomy" id="56493"/>
    <lineage>
        <taxon>Eukaryota</taxon>
        <taxon>Fungi</taxon>
        <taxon>Dikarya</taxon>
        <taxon>Basidiomycota</taxon>
        <taxon>Agaricomycotina</taxon>
        <taxon>Agaricomycetes</taxon>
        <taxon>Thelephorales</taxon>
        <taxon>Thelephoraceae</taxon>
        <taxon>Thelephora</taxon>
    </lineage>
</organism>
<evidence type="ECO:0000313" key="3">
    <source>
        <dbReference type="Proteomes" id="UP000736335"/>
    </source>
</evidence>
<keyword evidence="1" id="KW-0812">Transmembrane</keyword>
<feature type="transmembrane region" description="Helical" evidence="1">
    <location>
        <begin position="71"/>
        <end position="89"/>
    </location>
</feature>
<feature type="transmembrane region" description="Helical" evidence="1">
    <location>
        <begin position="27"/>
        <end position="45"/>
    </location>
</feature>